<evidence type="ECO:0000313" key="2">
    <source>
        <dbReference type="EMBL" id="GAC99912.1"/>
    </source>
</evidence>
<feature type="compositionally biased region" description="Basic and acidic residues" evidence="1">
    <location>
        <begin position="462"/>
        <end position="489"/>
    </location>
</feature>
<feature type="region of interest" description="Disordered" evidence="1">
    <location>
        <begin position="260"/>
        <end position="319"/>
    </location>
</feature>
<dbReference type="OrthoDB" id="10400801at2759"/>
<dbReference type="Proteomes" id="UP000014071">
    <property type="component" value="Unassembled WGS sequence"/>
</dbReference>
<feature type="compositionally biased region" description="Basic and acidic residues" evidence="1">
    <location>
        <begin position="85"/>
        <end position="108"/>
    </location>
</feature>
<feature type="compositionally biased region" description="Basic residues" evidence="1">
    <location>
        <begin position="366"/>
        <end position="391"/>
    </location>
</feature>
<dbReference type="GeneID" id="24112778"/>
<sequence>MFRSIVIRFLLSSEERHGMRHRRAVRERYEARNKRSIATPNSLLLFASPAKHLLLEQPERHVQHGTRHQSSLEAQIAAPLGHGSRKPDLADARHDDRQTDTARTDRRQPRWQLVPLVPVFRVVRRDIGSSDHDMICQHDADVQTRPVAQHAREVRQRFVELAVAYDRKRQEDGGGKKRPNESRDGTEERKHGLEVQPDAVDRSRDVAAHGQREDHDQEPTKVAQRSGEDELEELSTGNRQRLGPCRVVVRGASECTADHDERNAREEEAEIHGPEELVRRDVRTQVVRDVGYEGRVGDDEAGDDGGETEDGGGGCGGLVRCDVQSLRSNTRFTDEYAEADERGKPEESFEVVQHSDAAERHDQRDHRRNHNPYIRCQRRRSIGSRRNRGKRLPPYDRVEDTVAQHRRQIEQADETRTKVPERVAAVNHLPHPQLRPEQRKVRREDAAEPTDEQRRQHGGFHIHLEQRHERPRREGEHIDVAREPDERDAPPVATGSFGERERSDGYGFDAQHGELGSEHIELAREGVGLDGSFVVRDDRVVDGGAGG</sequence>
<feature type="compositionally biased region" description="Basic and acidic residues" evidence="1">
    <location>
        <begin position="165"/>
        <end position="219"/>
    </location>
</feature>
<feature type="compositionally biased region" description="Acidic residues" evidence="1">
    <location>
        <begin position="299"/>
        <end position="310"/>
    </location>
</feature>
<gene>
    <name evidence="2" type="ORF">PHSY_007515</name>
</gene>
<feature type="compositionally biased region" description="Basic and acidic residues" evidence="1">
    <location>
        <begin position="260"/>
        <end position="283"/>
    </location>
</feature>
<dbReference type="HOGENOM" id="CLU_497932_0_0_1"/>
<feature type="compositionally biased region" description="Basic and acidic residues" evidence="1">
    <location>
        <begin position="356"/>
        <end position="365"/>
    </location>
</feature>
<feature type="compositionally biased region" description="Basic and acidic residues" evidence="1">
    <location>
        <begin position="434"/>
        <end position="455"/>
    </location>
</feature>
<proteinExistence type="predicted"/>
<reference evidence="3" key="1">
    <citation type="journal article" date="2013" name="Genome Announc.">
        <title>Draft genome sequence of the basidiomycetous yeast-like fungus Pseudozyma hubeiensis SY62, which produces an abundant amount of the biosurfactant mannosylerythritol lipids.</title>
        <authorList>
            <person name="Konishi M."/>
            <person name="Hatada Y."/>
            <person name="Horiuchi J."/>
        </authorList>
    </citation>
    <scope>NUCLEOTIDE SEQUENCE [LARGE SCALE GENOMIC DNA]</scope>
    <source>
        <strain evidence="3">SY62</strain>
    </source>
</reference>
<evidence type="ECO:0000313" key="3">
    <source>
        <dbReference type="Proteomes" id="UP000014071"/>
    </source>
</evidence>
<feature type="region of interest" description="Disordered" evidence="1">
    <location>
        <begin position="81"/>
        <end position="109"/>
    </location>
</feature>
<dbReference type="RefSeq" id="XP_012193499.1">
    <property type="nucleotide sequence ID" value="XM_012338109.1"/>
</dbReference>
<feature type="region of interest" description="Disordered" evidence="1">
    <location>
        <begin position="430"/>
        <end position="512"/>
    </location>
</feature>
<accession>R9PFA2</accession>
<dbReference type="EMBL" id="DF238833">
    <property type="protein sequence ID" value="GAC99912.1"/>
    <property type="molecule type" value="Genomic_DNA"/>
</dbReference>
<dbReference type="AlphaFoldDB" id="R9PFA2"/>
<evidence type="ECO:0000256" key="1">
    <source>
        <dbReference type="SAM" id="MobiDB-lite"/>
    </source>
</evidence>
<keyword evidence="3" id="KW-1185">Reference proteome</keyword>
<name>R9PFA2_PSEHS</name>
<feature type="region of interest" description="Disordered" evidence="1">
    <location>
        <begin position="165"/>
        <end position="238"/>
    </location>
</feature>
<organism evidence="2 3">
    <name type="scientific">Pseudozyma hubeiensis (strain SY62)</name>
    <name type="common">Yeast</name>
    <dbReference type="NCBI Taxonomy" id="1305764"/>
    <lineage>
        <taxon>Eukaryota</taxon>
        <taxon>Fungi</taxon>
        <taxon>Dikarya</taxon>
        <taxon>Basidiomycota</taxon>
        <taxon>Ustilaginomycotina</taxon>
        <taxon>Ustilaginomycetes</taxon>
        <taxon>Ustilaginales</taxon>
        <taxon>Ustilaginaceae</taxon>
        <taxon>Pseudozyma</taxon>
    </lineage>
</organism>
<feature type="region of interest" description="Disordered" evidence="1">
    <location>
        <begin position="332"/>
        <end position="397"/>
    </location>
</feature>
<protein>
    <submittedName>
        <fullName evidence="2">THO complex subunit 2</fullName>
    </submittedName>
</protein>